<dbReference type="EMBL" id="CAMGYJ010000009">
    <property type="protein sequence ID" value="CAI0476299.1"/>
    <property type="molecule type" value="Genomic_DNA"/>
</dbReference>
<sequence length="37" mass="4335">MLQLFFEVAFSVVSLTLYITLTHSLNLFMETVEDLLR</sequence>
<proteinExistence type="predicted"/>
<evidence type="ECO:0000313" key="2">
    <source>
        <dbReference type="EMBL" id="CAI0476299.1"/>
    </source>
</evidence>
<name>A0AAV0PZX4_9ROSI</name>
<dbReference type="Proteomes" id="UP001154282">
    <property type="component" value="Unassembled WGS sequence"/>
</dbReference>
<reference evidence="2" key="1">
    <citation type="submission" date="2022-08" db="EMBL/GenBank/DDBJ databases">
        <authorList>
            <person name="Gutierrez-Valencia J."/>
        </authorList>
    </citation>
    <scope>NUCLEOTIDE SEQUENCE</scope>
</reference>
<dbReference type="AlphaFoldDB" id="A0AAV0PZX4"/>
<feature type="transmembrane region" description="Helical" evidence="1">
    <location>
        <begin position="6"/>
        <end position="28"/>
    </location>
</feature>
<protein>
    <submittedName>
        <fullName evidence="2">Uncharacterized protein</fullName>
    </submittedName>
</protein>
<gene>
    <name evidence="2" type="ORF">LITE_LOCUS40725</name>
</gene>
<accession>A0AAV0PZX4</accession>
<evidence type="ECO:0000256" key="1">
    <source>
        <dbReference type="SAM" id="Phobius"/>
    </source>
</evidence>
<comment type="caution">
    <text evidence="2">The sequence shown here is derived from an EMBL/GenBank/DDBJ whole genome shotgun (WGS) entry which is preliminary data.</text>
</comment>
<keyword evidence="1" id="KW-0812">Transmembrane</keyword>
<keyword evidence="1" id="KW-0472">Membrane</keyword>
<organism evidence="2 3">
    <name type="scientific">Linum tenue</name>
    <dbReference type="NCBI Taxonomy" id="586396"/>
    <lineage>
        <taxon>Eukaryota</taxon>
        <taxon>Viridiplantae</taxon>
        <taxon>Streptophyta</taxon>
        <taxon>Embryophyta</taxon>
        <taxon>Tracheophyta</taxon>
        <taxon>Spermatophyta</taxon>
        <taxon>Magnoliopsida</taxon>
        <taxon>eudicotyledons</taxon>
        <taxon>Gunneridae</taxon>
        <taxon>Pentapetalae</taxon>
        <taxon>rosids</taxon>
        <taxon>fabids</taxon>
        <taxon>Malpighiales</taxon>
        <taxon>Linaceae</taxon>
        <taxon>Linum</taxon>
    </lineage>
</organism>
<keyword evidence="3" id="KW-1185">Reference proteome</keyword>
<evidence type="ECO:0000313" key="3">
    <source>
        <dbReference type="Proteomes" id="UP001154282"/>
    </source>
</evidence>
<keyword evidence="1" id="KW-1133">Transmembrane helix</keyword>
<dbReference type="PANTHER" id="PTHR36616">
    <property type="entry name" value="BNAC07G32700D PROTEIN"/>
    <property type="match status" value="1"/>
</dbReference>
<dbReference type="PANTHER" id="PTHR36616:SF4">
    <property type="entry name" value="OS03G0174800 PROTEIN"/>
    <property type="match status" value="1"/>
</dbReference>